<keyword evidence="7 11" id="KW-0653">Protein transport</keyword>
<dbReference type="EMBL" id="KN837113">
    <property type="protein sequence ID" value="KIJ45205.1"/>
    <property type="molecule type" value="Genomic_DNA"/>
</dbReference>
<evidence type="ECO:0000256" key="7">
    <source>
        <dbReference type="ARBA" id="ARBA00022927"/>
    </source>
</evidence>
<dbReference type="GO" id="GO:0030126">
    <property type="term" value="C:COPI vesicle coat"/>
    <property type="evidence" value="ECO:0007669"/>
    <property type="project" value="TreeGrafter"/>
</dbReference>
<comment type="subcellular location">
    <subcellularLocation>
        <location evidence="2">Cytoplasmic vesicle</location>
        <location evidence="2">COPI-coated vesicle membrane</location>
        <topology evidence="2">Peripheral membrane protein</topology>
        <orientation evidence="2">Cytoplasmic side</orientation>
    </subcellularLocation>
    <subcellularLocation>
        <location evidence="1">Golgi apparatus membrane</location>
        <topology evidence="1">Peripheral membrane protein</topology>
        <orientation evidence="1">Cytoplasmic side</orientation>
    </subcellularLocation>
</comment>
<evidence type="ECO:0000256" key="9">
    <source>
        <dbReference type="ARBA" id="ARBA00023136"/>
    </source>
</evidence>
<comment type="function">
    <text evidence="11">The coatomer is a cytosolic protein complex that binds to dilysine motifs and reversibly associates with Golgi non-clathrin-coated vesicles, which further mediate biosynthetic protein transport from the ER, via the Golgi up to the trans Golgi network. The coatomer complex is required for budding from Golgi membranes, and is essential for the retrograde Golgi-to-ER transport of dilysine-tagged proteins.</text>
</comment>
<name>A0A0C9W145_SPHS4</name>
<keyword evidence="8 11" id="KW-0333">Golgi apparatus</keyword>
<dbReference type="GO" id="GO:0000139">
    <property type="term" value="C:Golgi membrane"/>
    <property type="evidence" value="ECO:0007669"/>
    <property type="project" value="UniProtKB-SubCell"/>
</dbReference>
<dbReference type="SUPFAM" id="SSF48452">
    <property type="entry name" value="TPR-like"/>
    <property type="match status" value="1"/>
</dbReference>
<evidence type="ECO:0000313" key="13">
    <source>
        <dbReference type="Proteomes" id="UP000054279"/>
    </source>
</evidence>
<dbReference type="Gene3D" id="1.25.40.10">
    <property type="entry name" value="Tetratricopeptide repeat domain"/>
    <property type="match status" value="1"/>
</dbReference>
<keyword evidence="9 11" id="KW-0472">Membrane</keyword>
<keyword evidence="13" id="KW-1185">Reference proteome</keyword>
<evidence type="ECO:0000256" key="1">
    <source>
        <dbReference type="ARBA" id="ARBA00004255"/>
    </source>
</evidence>
<dbReference type="GO" id="GO:0006888">
    <property type="term" value="P:endoplasmic reticulum to Golgi vesicle-mediated transport"/>
    <property type="evidence" value="ECO:0007669"/>
    <property type="project" value="TreeGrafter"/>
</dbReference>
<dbReference type="PANTHER" id="PTHR10805:SF0">
    <property type="entry name" value="COATOMER SUBUNIT EPSILON"/>
    <property type="match status" value="1"/>
</dbReference>
<dbReference type="AlphaFoldDB" id="A0A0C9W145"/>
<proteinExistence type="inferred from homology"/>
<dbReference type="InterPro" id="IPR011990">
    <property type="entry name" value="TPR-like_helical_dom_sf"/>
</dbReference>
<dbReference type="PIRSF" id="PIRSF016478">
    <property type="entry name" value="Coatomer_esu"/>
    <property type="match status" value="1"/>
</dbReference>
<dbReference type="OrthoDB" id="310217at2759"/>
<evidence type="ECO:0000256" key="10">
    <source>
        <dbReference type="ARBA" id="ARBA00023329"/>
    </source>
</evidence>
<keyword evidence="6 11" id="KW-0931">ER-Golgi transport</keyword>
<dbReference type="GO" id="GO:0015031">
    <property type="term" value="P:protein transport"/>
    <property type="evidence" value="ECO:0007669"/>
    <property type="project" value="UniProtKB-UniRule"/>
</dbReference>
<organism evidence="12 13">
    <name type="scientific">Sphaerobolus stellatus (strain SS14)</name>
    <dbReference type="NCBI Taxonomy" id="990650"/>
    <lineage>
        <taxon>Eukaryota</taxon>
        <taxon>Fungi</taxon>
        <taxon>Dikarya</taxon>
        <taxon>Basidiomycota</taxon>
        <taxon>Agaricomycotina</taxon>
        <taxon>Agaricomycetes</taxon>
        <taxon>Phallomycetidae</taxon>
        <taxon>Geastrales</taxon>
        <taxon>Sphaerobolaceae</taxon>
        <taxon>Sphaerobolus</taxon>
    </lineage>
</organism>
<evidence type="ECO:0000256" key="8">
    <source>
        <dbReference type="ARBA" id="ARBA00023034"/>
    </source>
</evidence>
<dbReference type="Pfam" id="PF04733">
    <property type="entry name" value="Coatomer_E"/>
    <property type="match status" value="1"/>
</dbReference>
<protein>
    <recommendedName>
        <fullName evidence="11">Coatomer subunit epsilon</fullName>
    </recommendedName>
</protein>
<dbReference type="GO" id="GO:0006890">
    <property type="term" value="P:retrograde vesicle-mediated transport, Golgi to endoplasmic reticulum"/>
    <property type="evidence" value="ECO:0007669"/>
    <property type="project" value="UniProtKB-UniRule"/>
</dbReference>
<keyword evidence="5 11" id="KW-0963">Cytoplasm</keyword>
<dbReference type="PANTHER" id="PTHR10805">
    <property type="entry name" value="COATOMER SUBUNIT EPSILON"/>
    <property type="match status" value="1"/>
</dbReference>
<evidence type="ECO:0000256" key="6">
    <source>
        <dbReference type="ARBA" id="ARBA00022892"/>
    </source>
</evidence>
<evidence type="ECO:0000256" key="2">
    <source>
        <dbReference type="ARBA" id="ARBA00004347"/>
    </source>
</evidence>
<evidence type="ECO:0000256" key="11">
    <source>
        <dbReference type="PIRNR" id="PIRNR016478"/>
    </source>
</evidence>
<dbReference type="GO" id="GO:0006891">
    <property type="term" value="P:intra-Golgi vesicle-mediated transport"/>
    <property type="evidence" value="ECO:0007669"/>
    <property type="project" value="TreeGrafter"/>
</dbReference>
<evidence type="ECO:0000313" key="12">
    <source>
        <dbReference type="EMBL" id="KIJ45205.1"/>
    </source>
</evidence>
<comment type="similarity">
    <text evidence="3 11">Belongs to the COPE family.</text>
</comment>
<dbReference type="GO" id="GO:0005198">
    <property type="term" value="F:structural molecule activity"/>
    <property type="evidence" value="ECO:0007669"/>
    <property type="project" value="UniProtKB-UniRule"/>
</dbReference>
<keyword evidence="4 11" id="KW-0813">Transport</keyword>
<reference evidence="12 13" key="1">
    <citation type="submission" date="2014-06" db="EMBL/GenBank/DDBJ databases">
        <title>Evolutionary Origins and Diversification of the Mycorrhizal Mutualists.</title>
        <authorList>
            <consortium name="DOE Joint Genome Institute"/>
            <consortium name="Mycorrhizal Genomics Consortium"/>
            <person name="Kohler A."/>
            <person name="Kuo A."/>
            <person name="Nagy L.G."/>
            <person name="Floudas D."/>
            <person name="Copeland A."/>
            <person name="Barry K.W."/>
            <person name="Cichocki N."/>
            <person name="Veneault-Fourrey C."/>
            <person name="LaButti K."/>
            <person name="Lindquist E.A."/>
            <person name="Lipzen A."/>
            <person name="Lundell T."/>
            <person name="Morin E."/>
            <person name="Murat C."/>
            <person name="Riley R."/>
            <person name="Ohm R."/>
            <person name="Sun H."/>
            <person name="Tunlid A."/>
            <person name="Henrissat B."/>
            <person name="Grigoriev I.V."/>
            <person name="Hibbett D.S."/>
            <person name="Martin F."/>
        </authorList>
    </citation>
    <scope>NUCLEOTIDE SEQUENCE [LARGE SCALE GENOMIC DNA]</scope>
    <source>
        <strain evidence="12 13">SS14</strain>
    </source>
</reference>
<dbReference type="InterPro" id="IPR006822">
    <property type="entry name" value="Coatomer_esu"/>
</dbReference>
<evidence type="ECO:0000256" key="5">
    <source>
        <dbReference type="ARBA" id="ARBA00022490"/>
    </source>
</evidence>
<gene>
    <name evidence="12" type="ORF">M422DRAFT_30050</name>
</gene>
<dbReference type="HOGENOM" id="CLU_049363_2_0_1"/>
<keyword evidence="10 11" id="KW-0968">Cytoplasmic vesicle</keyword>
<dbReference type="Proteomes" id="UP000054279">
    <property type="component" value="Unassembled WGS sequence"/>
</dbReference>
<sequence>MDSPDLYYVRQQFTLGAWKTLTSLTPDPNSPDYTQTLLYQARAYIALNEPLKALDILDADDSSLSIRAVRALARYIAKDDAEKALEDLRDLCIEIEEEGVDEKEKGLVKVIAGTAFAREGEVEEALETLGAGTNNDNLDAAALTIQIYLSINRVDLAKRECDRARKWAEDDLLLQQIEASIGLLTGKDSYSNPHSYYVEQLHNPSIASGQLLLSRGVTHLLRGELPEALSDFTQAEKGENGVTADALAGKIAASELSGQRSEIEPLWTRLQQEYPQHLLVTNVSQKITEFDEAAAAFSVPPLAVASTA</sequence>
<evidence type="ECO:0000256" key="4">
    <source>
        <dbReference type="ARBA" id="ARBA00022448"/>
    </source>
</evidence>
<accession>A0A0C9W145</accession>
<evidence type="ECO:0000256" key="3">
    <source>
        <dbReference type="ARBA" id="ARBA00008827"/>
    </source>
</evidence>